<feature type="transmembrane region" description="Helical" evidence="1">
    <location>
        <begin position="204"/>
        <end position="221"/>
    </location>
</feature>
<dbReference type="EMBL" id="KN834780">
    <property type="protein sequence ID" value="KIK59339.1"/>
    <property type="molecule type" value="Genomic_DNA"/>
</dbReference>
<reference evidence="2 3" key="1">
    <citation type="submission" date="2014-04" db="EMBL/GenBank/DDBJ databases">
        <title>Evolutionary Origins and Diversification of the Mycorrhizal Mutualists.</title>
        <authorList>
            <consortium name="DOE Joint Genome Institute"/>
            <consortium name="Mycorrhizal Genomics Consortium"/>
            <person name="Kohler A."/>
            <person name="Kuo A."/>
            <person name="Nagy L.G."/>
            <person name="Floudas D."/>
            <person name="Copeland A."/>
            <person name="Barry K.W."/>
            <person name="Cichocki N."/>
            <person name="Veneault-Fourrey C."/>
            <person name="LaButti K."/>
            <person name="Lindquist E.A."/>
            <person name="Lipzen A."/>
            <person name="Lundell T."/>
            <person name="Morin E."/>
            <person name="Murat C."/>
            <person name="Riley R."/>
            <person name="Ohm R."/>
            <person name="Sun H."/>
            <person name="Tunlid A."/>
            <person name="Henrissat B."/>
            <person name="Grigoriev I.V."/>
            <person name="Hibbett D.S."/>
            <person name="Martin F."/>
        </authorList>
    </citation>
    <scope>NUCLEOTIDE SEQUENCE [LARGE SCALE GENOMIC DNA]</scope>
    <source>
        <strain evidence="2 3">FD-317 M1</strain>
    </source>
</reference>
<evidence type="ECO:0000313" key="3">
    <source>
        <dbReference type="Proteomes" id="UP000053593"/>
    </source>
</evidence>
<dbReference type="HOGENOM" id="CLU_045137_1_0_1"/>
<keyword evidence="1" id="KW-1133">Transmembrane helix</keyword>
<dbReference type="PANTHER" id="PTHR15887:SF1">
    <property type="entry name" value="TRANSMEMBRANE PROTEIN 69"/>
    <property type="match status" value="1"/>
</dbReference>
<proteinExistence type="predicted"/>
<dbReference type="InterPro" id="IPR021836">
    <property type="entry name" value="DUF3429"/>
</dbReference>
<name>A0A0D0CA43_9AGAR</name>
<dbReference type="AlphaFoldDB" id="A0A0D0CA43"/>
<keyword evidence="1" id="KW-0812">Transmembrane</keyword>
<gene>
    <name evidence="2" type="ORF">GYMLUDRAFT_245408</name>
</gene>
<feature type="transmembrane region" description="Helical" evidence="1">
    <location>
        <begin position="227"/>
        <end position="246"/>
    </location>
</feature>
<organism evidence="2 3">
    <name type="scientific">Collybiopsis luxurians FD-317 M1</name>
    <dbReference type="NCBI Taxonomy" id="944289"/>
    <lineage>
        <taxon>Eukaryota</taxon>
        <taxon>Fungi</taxon>
        <taxon>Dikarya</taxon>
        <taxon>Basidiomycota</taxon>
        <taxon>Agaricomycotina</taxon>
        <taxon>Agaricomycetes</taxon>
        <taxon>Agaricomycetidae</taxon>
        <taxon>Agaricales</taxon>
        <taxon>Marasmiineae</taxon>
        <taxon>Omphalotaceae</taxon>
        <taxon>Collybiopsis</taxon>
        <taxon>Collybiopsis luxurians</taxon>
    </lineage>
</organism>
<sequence>MSIISVYERVSEQELRDLNCPRSEPLSKLCSQLLNILETNLRIPAMKPILRPELAFSLLRNNAYSDFHNWTFHSCNSLNHPLSKPTPLISLQPPFPSEPAAKVTEYIAGGKRSGCRQVPTEITSTLAISVPRPLLVCPLLGTVPYAGEGSTTVNLASVAGAAAAGNPTTIDPGVASMLLNQALDIHGMELAKPRPTQAESIHRLLLGAAPILFAWPTLALQPMTALVVQWVGFTGLWCADATIYGMGWTPAWYSQHRFYLSILVGMCIIGSLAGTSYNGPVAGHGFLFHDLELTRDMRKQLKGEKQGFVDGPVQALEGDQAANAHIQLKKRDLT</sequence>
<keyword evidence="1" id="KW-0472">Membrane</keyword>
<feature type="transmembrane region" description="Helical" evidence="1">
    <location>
        <begin position="258"/>
        <end position="277"/>
    </location>
</feature>
<dbReference type="Proteomes" id="UP000053593">
    <property type="component" value="Unassembled WGS sequence"/>
</dbReference>
<evidence type="ECO:0000256" key="1">
    <source>
        <dbReference type="SAM" id="Phobius"/>
    </source>
</evidence>
<dbReference type="OrthoDB" id="194289at2759"/>
<dbReference type="Pfam" id="PF11911">
    <property type="entry name" value="DUF3429"/>
    <property type="match status" value="1"/>
</dbReference>
<dbReference type="PANTHER" id="PTHR15887">
    <property type="entry name" value="TRANSMEMBRANE PROTEIN 69"/>
    <property type="match status" value="1"/>
</dbReference>
<accession>A0A0D0CA43</accession>
<evidence type="ECO:0000313" key="2">
    <source>
        <dbReference type="EMBL" id="KIK59339.1"/>
    </source>
</evidence>
<keyword evidence="3" id="KW-1185">Reference proteome</keyword>
<protein>
    <submittedName>
        <fullName evidence="2">Uncharacterized protein</fullName>
    </submittedName>
</protein>